<protein>
    <submittedName>
        <fullName evidence="3">Epoxyqueuosine (OQ) reductase QueG</fullName>
    </submittedName>
</protein>
<keyword evidence="1" id="KW-0411">Iron-sulfur</keyword>
<dbReference type="PANTHER" id="PTHR30002:SF4">
    <property type="entry name" value="EPOXYQUEUOSINE REDUCTASE"/>
    <property type="match status" value="1"/>
</dbReference>
<sequence>MSSINLSSCIKEKALGIGYDLCGITPVDLVEEYSSRLDERIRNFPESRTSYEMLYPLAFPQKNVEWAKSIIVCVRRYGKYKIPKELDGYIGKAYLVDGRLKHSKEYSWRLEFEAYLNGLGIKYAYGIVPARLAAVNAGLGRIGNNNFFYTKEYGSWVFIETWVIDSELEYDKPTRSLNCPDNCNKCIDSCPTGALNMPLSMNWGKCIANLTSGLNSQTEGLKAKMGTWVYGCDVCQNICPKNKNKWEEKENFIDLSDITPHLSLESIWKMDEDTFLDVIQPRFWYIGQDGLWIWKCNALRAMANSGDQKYYKYIKEAVEDPDQNIRNTALWACQKLGI</sequence>
<dbReference type="InterPro" id="IPR004453">
    <property type="entry name" value="QueG"/>
</dbReference>
<evidence type="ECO:0000256" key="1">
    <source>
        <dbReference type="ARBA" id="ARBA00022485"/>
    </source>
</evidence>
<dbReference type="GO" id="GO:0008616">
    <property type="term" value="P:tRNA queuosine(34) biosynthetic process"/>
    <property type="evidence" value="ECO:0007669"/>
    <property type="project" value="InterPro"/>
</dbReference>
<dbReference type="GO" id="GO:0052693">
    <property type="term" value="F:epoxyqueuosine reductase activity"/>
    <property type="evidence" value="ECO:0007669"/>
    <property type="project" value="TreeGrafter"/>
</dbReference>
<dbReference type="InterPro" id="IPR017896">
    <property type="entry name" value="4Fe4S_Fe-S-bd"/>
</dbReference>
<reference evidence="3 4" key="1">
    <citation type="submission" date="2014-07" db="EMBL/GenBank/DDBJ databases">
        <title>Methanogenic archaea and the global carbon cycle.</title>
        <authorList>
            <person name="Henriksen J.R."/>
            <person name="Luke J."/>
            <person name="Reinhart S."/>
            <person name="Benedict M.N."/>
            <person name="Youngblut N.D."/>
            <person name="Metcalf M.E."/>
            <person name="Whitaker R.J."/>
            <person name="Metcalf W.W."/>
        </authorList>
    </citation>
    <scope>NUCLEOTIDE SEQUENCE [LARGE SCALE GENOMIC DNA]</scope>
    <source>
        <strain evidence="3 4">HB-1</strain>
    </source>
</reference>
<dbReference type="RefSeq" id="WP_048139859.1">
    <property type="nucleotide sequence ID" value="NZ_CP009516.1"/>
</dbReference>
<keyword evidence="1" id="KW-0408">Iron</keyword>
<dbReference type="OrthoDB" id="23478at2157"/>
<gene>
    <name evidence="3" type="ORF">MSHOH_2211</name>
</gene>
<dbReference type="HOGENOM" id="CLU_030790_1_0_2"/>
<dbReference type="SUPFAM" id="SSF54862">
    <property type="entry name" value="4Fe-4S ferredoxins"/>
    <property type="match status" value="1"/>
</dbReference>
<dbReference type="Proteomes" id="UP000033101">
    <property type="component" value="Chromosome"/>
</dbReference>
<keyword evidence="1" id="KW-0479">Metal-binding</keyword>
<feature type="domain" description="4Fe-4S ferredoxin-type" evidence="2">
    <location>
        <begin position="166"/>
        <end position="200"/>
    </location>
</feature>
<dbReference type="Pfam" id="PF13484">
    <property type="entry name" value="Fer4_16"/>
    <property type="match status" value="1"/>
</dbReference>
<evidence type="ECO:0000259" key="2">
    <source>
        <dbReference type="PROSITE" id="PS51379"/>
    </source>
</evidence>
<dbReference type="AlphaFoldDB" id="A0A0E3SAH1"/>
<dbReference type="Gene3D" id="3.30.70.20">
    <property type="match status" value="1"/>
</dbReference>
<dbReference type="EMBL" id="CP009516">
    <property type="protein sequence ID" value="AKB78694.1"/>
    <property type="molecule type" value="Genomic_DNA"/>
</dbReference>
<dbReference type="PATRIC" id="fig|1434110.4.peg.2815"/>
<dbReference type="STRING" id="1434110.MSHOH_2211"/>
<organism evidence="3 4">
    <name type="scientific">Methanosarcina horonobensis HB-1 = JCM 15518</name>
    <dbReference type="NCBI Taxonomy" id="1434110"/>
    <lineage>
        <taxon>Archaea</taxon>
        <taxon>Methanobacteriati</taxon>
        <taxon>Methanobacteriota</taxon>
        <taxon>Stenosarchaea group</taxon>
        <taxon>Methanomicrobia</taxon>
        <taxon>Methanosarcinales</taxon>
        <taxon>Methanosarcinaceae</taxon>
        <taxon>Methanosarcina</taxon>
    </lineage>
</organism>
<name>A0A0E3SAH1_9EURY</name>
<dbReference type="GeneID" id="24831461"/>
<evidence type="ECO:0000313" key="3">
    <source>
        <dbReference type="EMBL" id="AKB78694.1"/>
    </source>
</evidence>
<evidence type="ECO:0000313" key="4">
    <source>
        <dbReference type="Proteomes" id="UP000033101"/>
    </source>
</evidence>
<dbReference type="PROSITE" id="PS51379">
    <property type="entry name" value="4FE4S_FER_2"/>
    <property type="match status" value="1"/>
</dbReference>
<dbReference type="GO" id="GO:0051539">
    <property type="term" value="F:4 iron, 4 sulfur cluster binding"/>
    <property type="evidence" value="ECO:0007669"/>
    <property type="project" value="UniProtKB-KW"/>
</dbReference>
<keyword evidence="1" id="KW-0004">4Fe-4S</keyword>
<keyword evidence="4" id="KW-1185">Reference proteome</keyword>
<accession>A0A0E3SAH1</accession>
<proteinExistence type="predicted"/>
<dbReference type="KEGG" id="mhor:MSHOH_2211"/>
<dbReference type="PANTHER" id="PTHR30002">
    <property type="entry name" value="EPOXYQUEUOSINE REDUCTASE"/>
    <property type="match status" value="1"/>
</dbReference>